<organism evidence="1 2">
    <name type="scientific">Adiantum capillus-veneris</name>
    <name type="common">Maidenhair fern</name>
    <dbReference type="NCBI Taxonomy" id="13818"/>
    <lineage>
        <taxon>Eukaryota</taxon>
        <taxon>Viridiplantae</taxon>
        <taxon>Streptophyta</taxon>
        <taxon>Embryophyta</taxon>
        <taxon>Tracheophyta</taxon>
        <taxon>Polypodiopsida</taxon>
        <taxon>Polypodiidae</taxon>
        <taxon>Polypodiales</taxon>
        <taxon>Pteridineae</taxon>
        <taxon>Pteridaceae</taxon>
        <taxon>Vittarioideae</taxon>
        <taxon>Adiantum</taxon>
    </lineage>
</organism>
<evidence type="ECO:0000313" key="1">
    <source>
        <dbReference type="EMBL" id="KAI5079387.1"/>
    </source>
</evidence>
<reference evidence="1 2" key="1">
    <citation type="submission" date="2021-01" db="EMBL/GenBank/DDBJ databases">
        <title>Adiantum capillus-veneris genome.</title>
        <authorList>
            <person name="Fang Y."/>
            <person name="Liao Q."/>
        </authorList>
    </citation>
    <scope>NUCLEOTIDE SEQUENCE [LARGE SCALE GENOMIC DNA]</scope>
    <source>
        <strain evidence="1">H3</strain>
        <tissue evidence="1">Leaf</tissue>
    </source>
</reference>
<keyword evidence="2" id="KW-1185">Reference proteome</keyword>
<dbReference type="EMBL" id="JABFUD020000005">
    <property type="protein sequence ID" value="KAI5079387.1"/>
    <property type="molecule type" value="Genomic_DNA"/>
</dbReference>
<name>A0A9D4ZMN9_ADICA</name>
<dbReference type="Proteomes" id="UP000886520">
    <property type="component" value="Chromosome 5"/>
</dbReference>
<gene>
    <name evidence="1" type="ORF">GOP47_0004866</name>
</gene>
<comment type="caution">
    <text evidence="1">The sequence shown here is derived from an EMBL/GenBank/DDBJ whole genome shotgun (WGS) entry which is preliminary data.</text>
</comment>
<dbReference type="AlphaFoldDB" id="A0A9D4ZMN9"/>
<protein>
    <submittedName>
        <fullName evidence="1">Uncharacterized protein</fullName>
    </submittedName>
</protein>
<proteinExistence type="predicted"/>
<sequence>MGTSWCAQLQHWPFGGKRRRSMSELVESECPILELSFLKKGQAFAVSKSEKGLGTDNVFDYMRVPLMMMMFKSGCCCYAILPHHCLLRLLVGMHSERTFPWLRLLMMFRVEILRFSLNRIGLQLCIATTSNVGIL</sequence>
<accession>A0A9D4ZMN9</accession>
<evidence type="ECO:0000313" key="2">
    <source>
        <dbReference type="Proteomes" id="UP000886520"/>
    </source>
</evidence>